<dbReference type="SUPFAM" id="SSF51905">
    <property type="entry name" value="FAD/NAD(P)-binding domain"/>
    <property type="match status" value="1"/>
</dbReference>
<dbReference type="GO" id="GO:0008131">
    <property type="term" value="F:primary methylamine oxidase activity"/>
    <property type="evidence" value="ECO:0007669"/>
    <property type="project" value="UniProtKB-ARBA"/>
</dbReference>
<dbReference type="InterPro" id="IPR036188">
    <property type="entry name" value="FAD/NAD-bd_sf"/>
</dbReference>
<accession>A0AAN8PSD3</accession>
<comment type="caution">
    <text evidence="8">The sequence shown here is derived from an EMBL/GenBank/DDBJ whole genome shotgun (WGS) entry which is preliminary data.</text>
</comment>
<feature type="binding site" evidence="3">
    <location>
        <begin position="58"/>
        <end position="59"/>
    </location>
    <ligand>
        <name>FAD</name>
        <dbReference type="ChEBI" id="CHEBI:57692"/>
    </ligand>
</feature>
<dbReference type="PANTHER" id="PTHR10742">
    <property type="entry name" value="FLAVIN MONOAMINE OXIDASE"/>
    <property type="match status" value="1"/>
</dbReference>
<proteinExistence type="inferred from homology"/>
<dbReference type="InterPro" id="IPR002937">
    <property type="entry name" value="Amino_oxidase"/>
</dbReference>
<keyword evidence="9" id="KW-1185">Reference proteome</keyword>
<keyword evidence="6" id="KW-0732">Signal</keyword>
<evidence type="ECO:0000256" key="5">
    <source>
        <dbReference type="SAM" id="MobiDB-lite"/>
    </source>
</evidence>
<keyword evidence="4" id="KW-0285">Flavoprotein</keyword>
<dbReference type="SUPFAM" id="SSF54373">
    <property type="entry name" value="FAD-linked reductases, C-terminal domain"/>
    <property type="match status" value="1"/>
</dbReference>
<dbReference type="EMBL" id="JAZGQO010000007">
    <property type="protein sequence ID" value="KAK6182248.1"/>
    <property type="molecule type" value="Genomic_DNA"/>
</dbReference>
<gene>
    <name evidence="8" type="ORF">SNE40_009974</name>
</gene>
<feature type="domain" description="Amine oxidase" evidence="7">
    <location>
        <begin position="35"/>
        <end position="462"/>
    </location>
</feature>
<sequence>METPGYLKIVMFVILSLLNVALGRHTNVAVIGGGVAGLAAARVLSNDRLNRFLVQVYEAKRERYGGRVWTKRNLSANSKEIEADLGAMFLNSKIKDNPLIELIKKFEIEKDSIGPLEFYTSSNSKIHQGHDLTEAMRKAKELMLSAIEKAKRKGKDISVREAVNQEIFERGLEENSLTSVLIKALPSYNINDYSALLYAPDQLDFGYDTIVKFGLAELVDRIVGGFEAEAPLDINLRHVVRQIKVDDKRKQILVRFRDGRQISVDAVIVAVPMTVLQNDSLLFEPPLPKEFYKTLHELKLTLSERIVVEFDEMFWPQDKGMFVMTPEKSSDAGFLTTWINLNKVNNKAYLAGSIGHQAVDKFYSMTDETIADIALNRLKKLFGDDVVRQHNVTNLLRSDWLKSLYIGGSSAYPSVGNTGELWDVFDLPVCPGIYFAGEYTTLDGLGTLHGAYNSGVKAAEALMSGYCEQKAREEQELKEKNLKASEKSNKTVDSKKDEL</sequence>
<organism evidence="8 9">
    <name type="scientific">Patella caerulea</name>
    <name type="common">Rayed Mediterranean limpet</name>
    <dbReference type="NCBI Taxonomy" id="87958"/>
    <lineage>
        <taxon>Eukaryota</taxon>
        <taxon>Metazoa</taxon>
        <taxon>Spiralia</taxon>
        <taxon>Lophotrochozoa</taxon>
        <taxon>Mollusca</taxon>
        <taxon>Gastropoda</taxon>
        <taxon>Patellogastropoda</taxon>
        <taxon>Patelloidea</taxon>
        <taxon>Patellidae</taxon>
        <taxon>Patella</taxon>
    </lineage>
</organism>
<feature type="chain" id="PRO_5043026559" description="Amine oxidase" evidence="6">
    <location>
        <begin position="24"/>
        <end position="499"/>
    </location>
</feature>
<evidence type="ECO:0000313" key="8">
    <source>
        <dbReference type="EMBL" id="KAK6182248.1"/>
    </source>
</evidence>
<dbReference type="InterPro" id="IPR001613">
    <property type="entry name" value="Flavin_amine_oxidase"/>
</dbReference>
<reference evidence="8 9" key="1">
    <citation type="submission" date="2024-01" db="EMBL/GenBank/DDBJ databases">
        <title>The genome of the rayed Mediterranean limpet Patella caerulea (Linnaeus, 1758).</title>
        <authorList>
            <person name="Anh-Thu Weber A."/>
            <person name="Halstead-Nussloch G."/>
        </authorList>
    </citation>
    <scope>NUCLEOTIDE SEQUENCE [LARGE SCALE GENOMIC DNA]</scope>
    <source>
        <strain evidence="8">AATW-2023a</strain>
        <tissue evidence="8">Whole specimen</tissue>
    </source>
</reference>
<dbReference type="PRINTS" id="PR00757">
    <property type="entry name" value="AMINEOXDASEF"/>
</dbReference>
<evidence type="ECO:0000256" key="3">
    <source>
        <dbReference type="PIRSR" id="PIRSR601613-1"/>
    </source>
</evidence>
<evidence type="ECO:0000256" key="4">
    <source>
        <dbReference type="RuleBase" id="RU362067"/>
    </source>
</evidence>
<feature type="signal peptide" evidence="6">
    <location>
        <begin position="1"/>
        <end position="23"/>
    </location>
</feature>
<keyword evidence="4" id="KW-0274">FAD</keyword>
<evidence type="ECO:0000256" key="6">
    <source>
        <dbReference type="SAM" id="SignalP"/>
    </source>
</evidence>
<dbReference type="AlphaFoldDB" id="A0AAN8PSD3"/>
<feature type="binding site" evidence="3">
    <location>
        <position position="240"/>
    </location>
    <ligand>
        <name>FAD</name>
        <dbReference type="ChEBI" id="CHEBI:57692"/>
    </ligand>
</feature>
<evidence type="ECO:0000259" key="7">
    <source>
        <dbReference type="Pfam" id="PF01593"/>
    </source>
</evidence>
<comment type="similarity">
    <text evidence="4">Belongs to the flavin monoamine oxidase family.</text>
</comment>
<feature type="region of interest" description="Disordered" evidence="5">
    <location>
        <begin position="475"/>
        <end position="499"/>
    </location>
</feature>
<evidence type="ECO:0000256" key="2">
    <source>
        <dbReference type="ARBA" id="ARBA00023002"/>
    </source>
</evidence>
<dbReference type="PANTHER" id="PTHR10742:SF410">
    <property type="entry name" value="LYSINE-SPECIFIC HISTONE DEMETHYLASE 2"/>
    <property type="match status" value="1"/>
</dbReference>
<dbReference type="Gene3D" id="3.50.50.60">
    <property type="entry name" value="FAD/NAD(P)-binding domain"/>
    <property type="match status" value="1"/>
</dbReference>
<protein>
    <recommendedName>
        <fullName evidence="4">Amine oxidase</fullName>
        <ecNumber evidence="4">1.4.3.-</ecNumber>
    </recommendedName>
</protein>
<dbReference type="Pfam" id="PF01593">
    <property type="entry name" value="Amino_oxidase"/>
    <property type="match status" value="1"/>
</dbReference>
<keyword evidence="2 4" id="KW-0560">Oxidoreductase</keyword>
<dbReference type="Proteomes" id="UP001347796">
    <property type="component" value="Unassembled WGS sequence"/>
</dbReference>
<name>A0AAN8PSD3_PATCE</name>
<dbReference type="Gene3D" id="3.90.660.10">
    <property type="match status" value="1"/>
</dbReference>
<evidence type="ECO:0000256" key="1">
    <source>
        <dbReference type="ARBA" id="ARBA00001974"/>
    </source>
</evidence>
<dbReference type="InterPro" id="IPR050281">
    <property type="entry name" value="Flavin_monoamine_oxidase"/>
</dbReference>
<dbReference type="EC" id="1.4.3.-" evidence="4"/>
<comment type="cofactor">
    <cofactor evidence="1 4">
        <name>FAD</name>
        <dbReference type="ChEBI" id="CHEBI:57692"/>
    </cofactor>
</comment>
<evidence type="ECO:0000313" key="9">
    <source>
        <dbReference type="Proteomes" id="UP001347796"/>
    </source>
</evidence>